<dbReference type="eggNOG" id="ENOG502S2CW">
    <property type="taxonomic scope" value="Eukaryota"/>
</dbReference>
<keyword evidence="10" id="KW-0449">Lipoprotein</keyword>
<protein>
    <submittedName>
        <fullName evidence="14">Putative carbohydrate esterase family 4 protein</fullName>
    </submittedName>
</protein>
<evidence type="ECO:0000259" key="13">
    <source>
        <dbReference type="PROSITE" id="PS51677"/>
    </source>
</evidence>
<keyword evidence="9" id="KW-0119">Carbohydrate metabolism</keyword>
<dbReference type="PANTHER" id="PTHR46471:SF2">
    <property type="entry name" value="CHITIN DEACETYLASE-RELATED"/>
    <property type="match status" value="1"/>
</dbReference>
<dbReference type="PANTHER" id="PTHR46471">
    <property type="entry name" value="CHITIN DEACETYLASE"/>
    <property type="match status" value="1"/>
</dbReference>
<evidence type="ECO:0000256" key="5">
    <source>
        <dbReference type="ARBA" id="ARBA00022723"/>
    </source>
</evidence>
<keyword evidence="4" id="KW-0336">GPI-anchor</keyword>
<keyword evidence="5" id="KW-0479">Metal-binding</keyword>
<keyword evidence="11" id="KW-0961">Cell wall biogenesis/degradation</keyword>
<comment type="cofactor">
    <cofactor evidence="1">
        <name>Co(2+)</name>
        <dbReference type="ChEBI" id="CHEBI:48828"/>
    </cofactor>
</comment>
<dbReference type="AlphaFoldDB" id="A0A0W0FVW0"/>
<dbReference type="GO" id="GO:0046872">
    <property type="term" value="F:metal ion binding"/>
    <property type="evidence" value="ECO:0007669"/>
    <property type="project" value="UniProtKB-KW"/>
</dbReference>
<reference evidence="14 15" key="1">
    <citation type="submission" date="2015-12" db="EMBL/GenBank/DDBJ databases">
        <title>Draft genome sequence of Moniliophthora roreri, the causal agent of frosty pod rot of cacao.</title>
        <authorList>
            <person name="Aime M.C."/>
            <person name="Diaz-Valderrama J.R."/>
            <person name="Kijpornyongpan T."/>
            <person name="Phillips-Mora W."/>
        </authorList>
    </citation>
    <scope>NUCLEOTIDE SEQUENCE [LARGE SCALE GENOMIC DNA]</scope>
    <source>
        <strain evidence="14 15">MCA 2952</strain>
    </source>
</reference>
<dbReference type="PROSITE" id="PS51677">
    <property type="entry name" value="NODB"/>
    <property type="match status" value="1"/>
</dbReference>
<comment type="subcellular location">
    <subcellularLocation>
        <location evidence="2">Cell membrane</location>
        <topology evidence="2">Lipid-anchor</topology>
        <topology evidence="2">GPI-anchor</topology>
    </subcellularLocation>
</comment>
<evidence type="ECO:0000256" key="9">
    <source>
        <dbReference type="ARBA" id="ARBA00023277"/>
    </source>
</evidence>
<evidence type="ECO:0000256" key="8">
    <source>
        <dbReference type="ARBA" id="ARBA00023136"/>
    </source>
</evidence>
<feature type="signal peptide" evidence="12">
    <location>
        <begin position="1"/>
        <end position="21"/>
    </location>
</feature>
<keyword evidence="8" id="KW-0472">Membrane</keyword>
<dbReference type="InterPro" id="IPR002509">
    <property type="entry name" value="NODB_dom"/>
</dbReference>
<accession>A0A0W0FVW0</accession>
<dbReference type="EMBL" id="LATX01001587">
    <property type="protein sequence ID" value="KTB40406.1"/>
    <property type="molecule type" value="Genomic_DNA"/>
</dbReference>
<dbReference type="GO" id="GO:0098552">
    <property type="term" value="C:side of membrane"/>
    <property type="evidence" value="ECO:0007669"/>
    <property type="project" value="UniProtKB-KW"/>
</dbReference>
<dbReference type="GO" id="GO:0071555">
    <property type="term" value="P:cell wall organization"/>
    <property type="evidence" value="ECO:0007669"/>
    <property type="project" value="UniProtKB-KW"/>
</dbReference>
<feature type="chain" id="PRO_5006902130" evidence="12">
    <location>
        <begin position="22"/>
        <end position="259"/>
    </location>
</feature>
<gene>
    <name evidence="14" type="ORF">WG66_7026</name>
</gene>
<dbReference type="Pfam" id="PF01522">
    <property type="entry name" value="Polysacc_deac_1"/>
    <property type="match status" value="1"/>
</dbReference>
<keyword evidence="7" id="KW-0378">Hydrolase</keyword>
<evidence type="ECO:0000256" key="12">
    <source>
        <dbReference type="SAM" id="SignalP"/>
    </source>
</evidence>
<evidence type="ECO:0000256" key="10">
    <source>
        <dbReference type="ARBA" id="ARBA00023288"/>
    </source>
</evidence>
<dbReference type="Proteomes" id="UP000054988">
    <property type="component" value="Unassembled WGS sequence"/>
</dbReference>
<proteinExistence type="predicted"/>
<evidence type="ECO:0000256" key="1">
    <source>
        <dbReference type="ARBA" id="ARBA00001941"/>
    </source>
</evidence>
<dbReference type="InterPro" id="IPR011330">
    <property type="entry name" value="Glyco_hydro/deAcase_b/a-brl"/>
</dbReference>
<keyword evidence="4" id="KW-0325">Glycoprotein</keyword>
<dbReference type="SUPFAM" id="SSF88713">
    <property type="entry name" value="Glycoside hydrolase/deacetylase"/>
    <property type="match status" value="1"/>
</dbReference>
<dbReference type="Gene3D" id="3.20.20.370">
    <property type="entry name" value="Glycoside hydrolase/deacetylase"/>
    <property type="match status" value="1"/>
</dbReference>
<name>A0A0W0FVW0_MONRR</name>
<evidence type="ECO:0000313" key="15">
    <source>
        <dbReference type="Proteomes" id="UP000054988"/>
    </source>
</evidence>
<organism evidence="14 15">
    <name type="scientific">Moniliophthora roreri</name>
    <name type="common">Frosty pod rot fungus</name>
    <name type="synonym">Monilia roreri</name>
    <dbReference type="NCBI Taxonomy" id="221103"/>
    <lineage>
        <taxon>Eukaryota</taxon>
        <taxon>Fungi</taxon>
        <taxon>Dikarya</taxon>
        <taxon>Basidiomycota</taxon>
        <taxon>Agaricomycotina</taxon>
        <taxon>Agaricomycetes</taxon>
        <taxon>Agaricomycetidae</taxon>
        <taxon>Agaricales</taxon>
        <taxon>Marasmiineae</taxon>
        <taxon>Marasmiaceae</taxon>
        <taxon>Moniliophthora</taxon>
    </lineage>
</organism>
<evidence type="ECO:0000313" key="14">
    <source>
        <dbReference type="EMBL" id="KTB40406.1"/>
    </source>
</evidence>
<sequence>MFDSRFFLLIPAAVSTFIVQAALLSAPTDDLVSRASGTVVTKCVKPGTAALTFDDGPYKYLKQFVDTLDRHNAKGTFFLNGNNWDCIYDAEEVARVKYAFERGHQIACHTWAHEDLTTIQDRRALKKEFTRTLDAIQKITGSRPAITRPPYGAYNNMTLSVAKELNQTLVNWDYDTGDAAGASVAASKEIYDTAAAQHHSTVLVLNHEPYEKTLHEVLPYAIEKLQTAGYQLVTVAECLGMDPYLTVGTANIRDKTWKC</sequence>
<feature type="domain" description="NodB homology" evidence="13">
    <location>
        <begin position="47"/>
        <end position="233"/>
    </location>
</feature>
<evidence type="ECO:0000256" key="11">
    <source>
        <dbReference type="ARBA" id="ARBA00023316"/>
    </source>
</evidence>
<evidence type="ECO:0000256" key="7">
    <source>
        <dbReference type="ARBA" id="ARBA00022801"/>
    </source>
</evidence>
<evidence type="ECO:0000256" key="2">
    <source>
        <dbReference type="ARBA" id="ARBA00004609"/>
    </source>
</evidence>
<dbReference type="GO" id="GO:0005975">
    <property type="term" value="P:carbohydrate metabolic process"/>
    <property type="evidence" value="ECO:0007669"/>
    <property type="project" value="InterPro"/>
</dbReference>
<dbReference type="GO" id="GO:0005886">
    <property type="term" value="C:plasma membrane"/>
    <property type="evidence" value="ECO:0007669"/>
    <property type="project" value="UniProtKB-SubCell"/>
</dbReference>
<evidence type="ECO:0000256" key="4">
    <source>
        <dbReference type="ARBA" id="ARBA00022622"/>
    </source>
</evidence>
<keyword evidence="3" id="KW-1003">Cell membrane</keyword>
<keyword evidence="6 12" id="KW-0732">Signal</keyword>
<evidence type="ECO:0000256" key="6">
    <source>
        <dbReference type="ARBA" id="ARBA00022729"/>
    </source>
</evidence>
<dbReference type="GO" id="GO:0016810">
    <property type="term" value="F:hydrolase activity, acting on carbon-nitrogen (but not peptide) bonds"/>
    <property type="evidence" value="ECO:0007669"/>
    <property type="project" value="InterPro"/>
</dbReference>
<evidence type="ECO:0000256" key="3">
    <source>
        <dbReference type="ARBA" id="ARBA00022475"/>
    </source>
</evidence>
<comment type="caution">
    <text evidence="14">The sequence shown here is derived from an EMBL/GenBank/DDBJ whole genome shotgun (WGS) entry which is preliminary data.</text>
</comment>